<reference evidence="2 3" key="1">
    <citation type="submission" date="2016-06" db="EMBL/GenBank/DDBJ databases">
        <title>First insights into the genetic diversity and population structure of in the Bacillus cereus group bacteria from diverse marine environments.</title>
        <authorList>
            <person name="Liu Y."/>
            <person name="Lai Q."/>
            <person name="Shao Z."/>
        </authorList>
    </citation>
    <scope>NUCLEOTIDE SEQUENCE [LARGE SCALE GENOMIC DNA]</scope>
    <source>
        <strain evidence="2 3">TD42</strain>
    </source>
</reference>
<proteinExistence type="predicted"/>
<name>A0AA44KR31_9BACI</name>
<dbReference type="RefSeq" id="WP_071747950.1">
    <property type="nucleotide sequence ID" value="NZ_MACH01000156.1"/>
</dbReference>
<comment type="caution">
    <text evidence="2">The sequence shown here is derived from an EMBL/GenBank/DDBJ whole genome shotgun (WGS) entry which is preliminary data.</text>
</comment>
<dbReference type="EMBL" id="MACH01000156">
    <property type="protein sequence ID" value="OJE35561.1"/>
    <property type="molecule type" value="Genomic_DNA"/>
</dbReference>
<evidence type="ECO:0000313" key="3">
    <source>
        <dbReference type="Proteomes" id="UP000183185"/>
    </source>
</evidence>
<dbReference type="AlphaFoldDB" id="A0AA44KR31"/>
<organism evidence="2 3">
    <name type="scientific">Bacillus proteolyticus</name>
    <dbReference type="NCBI Taxonomy" id="2026192"/>
    <lineage>
        <taxon>Bacteria</taxon>
        <taxon>Bacillati</taxon>
        <taxon>Bacillota</taxon>
        <taxon>Bacilli</taxon>
        <taxon>Bacillales</taxon>
        <taxon>Bacillaceae</taxon>
        <taxon>Bacillus</taxon>
        <taxon>Bacillus cereus group</taxon>
    </lineage>
</organism>
<feature type="region of interest" description="Disordered" evidence="1">
    <location>
        <begin position="1"/>
        <end position="23"/>
    </location>
</feature>
<sequence length="84" mass="9625">MQEGERSGEIIIEEAQPGGGRFPQHKFYISSEPKNGDNTYILSVQQNSGEYRYVELTLTEDRLRMDRRVFIGEDRSDVVSKGVN</sequence>
<protein>
    <submittedName>
        <fullName evidence="2">Uncharacterized protein</fullName>
    </submittedName>
</protein>
<gene>
    <name evidence="2" type="ORF">BAQ49_17145</name>
</gene>
<dbReference type="Proteomes" id="UP000183185">
    <property type="component" value="Unassembled WGS sequence"/>
</dbReference>
<evidence type="ECO:0000256" key="1">
    <source>
        <dbReference type="SAM" id="MobiDB-lite"/>
    </source>
</evidence>
<evidence type="ECO:0000313" key="2">
    <source>
        <dbReference type="EMBL" id="OJE35561.1"/>
    </source>
</evidence>
<accession>A0AA44KR31</accession>